<dbReference type="STRING" id="709032.Sulku_1476"/>
<dbReference type="RefSeq" id="WP_013460335.1">
    <property type="nucleotide sequence ID" value="NC_014762.1"/>
</dbReference>
<proteinExistence type="predicted"/>
<dbReference type="HOGENOM" id="CLU_1642863_0_0_7"/>
<feature type="transmembrane region" description="Helical" evidence="1">
    <location>
        <begin position="21"/>
        <end position="40"/>
    </location>
</feature>
<evidence type="ECO:0000313" key="2">
    <source>
        <dbReference type="EMBL" id="ADR34138.1"/>
    </source>
</evidence>
<sequence>MDEFLQNDQVYKTSLYGRLGYFVMILMYLIFVPVFIGLGYEKIITPDYPTEIIVGILFFGMGLGLVRWLICDLFFLFSFRNRVVLENDNIIYYGCFKTLKIKWNDIGYIRLSLRTGPYALLWITVKQRRWPYMLDVSGLKPSYTKLMEEVEKRKDRNSTER</sequence>
<dbReference type="Proteomes" id="UP000008721">
    <property type="component" value="Chromosome"/>
</dbReference>
<dbReference type="EMBL" id="CP002355">
    <property type="protein sequence ID" value="ADR34138.1"/>
    <property type="molecule type" value="Genomic_DNA"/>
</dbReference>
<dbReference type="AlphaFoldDB" id="E4TZC3"/>
<evidence type="ECO:0000313" key="3">
    <source>
        <dbReference type="Proteomes" id="UP000008721"/>
    </source>
</evidence>
<feature type="transmembrane region" description="Helical" evidence="1">
    <location>
        <begin position="52"/>
        <end position="77"/>
    </location>
</feature>
<keyword evidence="1" id="KW-0472">Membrane</keyword>
<gene>
    <name evidence="2" type="ordered locus">Sulku_1476</name>
</gene>
<name>E4TZC3_SULKY</name>
<accession>E4TZC3</accession>
<protein>
    <recommendedName>
        <fullName evidence="4">DUF304 domain-containing protein</fullName>
    </recommendedName>
</protein>
<keyword evidence="1" id="KW-0812">Transmembrane</keyword>
<evidence type="ECO:0000256" key="1">
    <source>
        <dbReference type="SAM" id="Phobius"/>
    </source>
</evidence>
<organism evidence="2 3">
    <name type="scientific">Sulfuricurvum kujiense (strain ATCC BAA-921 / DSM 16994 / JCM 11577 / YK-1)</name>
    <dbReference type="NCBI Taxonomy" id="709032"/>
    <lineage>
        <taxon>Bacteria</taxon>
        <taxon>Pseudomonadati</taxon>
        <taxon>Campylobacterota</taxon>
        <taxon>Epsilonproteobacteria</taxon>
        <taxon>Campylobacterales</taxon>
        <taxon>Sulfurimonadaceae</taxon>
        <taxon>Sulfuricurvum</taxon>
    </lineage>
</organism>
<keyword evidence="3" id="KW-1185">Reference proteome</keyword>
<reference evidence="2 3" key="1">
    <citation type="journal article" date="2012" name="Stand. Genomic Sci.">
        <title>Complete genome sequence of the sulfur compounds oxidizing chemolithoautotroph Sulfuricurvum kujiense type strain (YK-1(T)).</title>
        <authorList>
            <person name="Han C."/>
            <person name="Kotsyurbenko O."/>
            <person name="Chertkov O."/>
            <person name="Held B."/>
            <person name="Lapidus A."/>
            <person name="Nolan M."/>
            <person name="Lucas S."/>
            <person name="Hammon N."/>
            <person name="Deshpande S."/>
            <person name="Cheng J.F."/>
            <person name="Tapia R."/>
            <person name="Goodwin L.A."/>
            <person name="Pitluck S."/>
            <person name="Liolios K."/>
            <person name="Pagani I."/>
            <person name="Ivanova N."/>
            <person name="Mavromatis K."/>
            <person name="Mikhailova N."/>
            <person name="Pati A."/>
            <person name="Chen A."/>
            <person name="Palaniappan K."/>
            <person name="Land M."/>
            <person name="Hauser L."/>
            <person name="Chang Y.J."/>
            <person name="Jeffries C.D."/>
            <person name="Brambilla E.M."/>
            <person name="Rohde M."/>
            <person name="Spring S."/>
            <person name="Sikorski J."/>
            <person name="Goker M."/>
            <person name="Woyke T."/>
            <person name="Bristow J."/>
            <person name="Eisen J.A."/>
            <person name="Markowitz V."/>
            <person name="Hugenholtz P."/>
            <person name="Kyrpides N.C."/>
            <person name="Klenk H.P."/>
            <person name="Detter J.C."/>
        </authorList>
    </citation>
    <scope>NUCLEOTIDE SEQUENCE [LARGE SCALE GENOMIC DNA]</scope>
    <source>
        <strain evidence="3">ATCC BAA-921 / DSM 16994 / JCM 11577 / YK-1</strain>
    </source>
</reference>
<keyword evidence="1" id="KW-1133">Transmembrane helix</keyword>
<dbReference type="KEGG" id="sku:Sulku_1476"/>
<evidence type="ECO:0008006" key="4">
    <source>
        <dbReference type="Google" id="ProtNLM"/>
    </source>
</evidence>